<dbReference type="EMBL" id="JAAPAO010000004">
    <property type="protein sequence ID" value="KAF4678044.1"/>
    <property type="molecule type" value="Genomic_DNA"/>
</dbReference>
<protein>
    <submittedName>
        <fullName evidence="2">Uncharacterized protein</fullName>
    </submittedName>
</protein>
<dbReference type="AlphaFoldDB" id="A0A7J6N2Z8"/>
<sequence length="156" mass="16350">MSATPTQPETAACKVEAPPPGAGAGDEGSVPFSTSCRSSSSSSSMRYINFMGHDISRDNVMMKYGKVLEDILLNNNNDSGNAGGSNGAAGAGAGAGGVIVLSNEFDIPGWNQRLIAESDGVKMYKLIREGNNGYYKKDNNNDTTTAAAYDYDYVDA</sequence>
<proteinExistence type="predicted"/>
<comment type="caution">
    <text evidence="2">The sequence shown here is derived from an EMBL/GenBank/DDBJ whole genome shotgun (WGS) entry which is preliminary data.</text>
</comment>
<accession>A0A7J6N2Z8</accession>
<evidence type="ECO:0000256" key="1">
    <source>
        <dbReference type="SAM" id="MobiDB-lite"/>
    </source>
</evidence>
<organism evidence="2 3">
    <name type="scientific">Perkinsus chesapeaki</name>
    <name type="common">Clam parasite</name>
    <name type="synonym">Perkinsus andrewsi</name>
    <dbReference type="NCBI Taxonomy" id="330153"/>
    <lineage>
        <taxon>Eukaryota</taxon>
        <taxon>Sar</taxon>
        <taxon>Alveolata</taxon>
        <taxon>Perkinsozoa</taxon>
        <taxon>Perkinsea</taxon>
        <taxon>Perkinsida</taxon>
        <taxon>Perkinsidae</taxon>
        <taxon>Perkinsus</taxon>
    </lineage>
</organism>
<feature type="region of interest" description="Disordered" evidence="1">
    <location>
        <begin position="1"/>
        <end position="42"/>
    </location>
</feature>
<evidence type="ECO:0000313" key="2">
    <source>
        <dbReference type="EMBL" id="KAF4678044.1"/>
    </source>
</evidence>
<reference evidence="2 3" key="1">
    <citation type="submission" date="2020-04" db="EMBL/GenBank/DDBJ databases">
        <title>Perkinsus chesapeaki whole genome sequence.</title>
        <authorList>
            <person name="Bogema D.R."/>
        </authorList>
    </citation>
    <scope>NUCLEOTIDE SEQUENCE [LARGE SCALE GENOMIC DNA]</scope>
    <source>
        <strain evidence="2">ATCC PRA-425</strain>
    </source>
</reference>
<name>A0A7J6N2Z8_PERCH</name>
<gene>
    <name evidence="2" type="ORF">FOL47_006996</name>
</gene>
<feature type="compositionally biased region" description="Low complexity" evidence="1">
    <location>
        <begin position="29"/>
        <end position="42"/>
    </location>
</feature>
<keyword evidence="3" id="KW-1185">Reference proteome</keyword>
<dbReference type="Proteomes" id="UP000591131">
    <property type="component" value="Unassembled WGS sequence"/>
</dbReference>
<evidence type="ECO:0000313" key="3">
    <source>
        <dbReference type="Proteomes" id="UP000591131"/>
    </source>
</evidence>